<protein>
    <submittedName>
        <fullName evidence="2">Uncharacterized protein</fullName>
    </submittedName>
</protein>
<feature type="transmembrane region" description="Helical" evidence="1">
    <location>
        <begin position="198"/>
        <end position="216"/>
    </location>
</feature>
<keyword evidence="1" id="KW-0812">Transmembrane</keyword>
<sequence>MLSGIQKGFGVRVKIISTKQLFITLIPSTLVLLGAMATSIFFQVSMPSMTRDVTAIANIHPLSGVLSNLGMVLWCVSAAVCGFAAIILRGFKPIGTFWFLLCSSLLSAYLLVDDLFLIHEVLSPCYLGLCEEFVFSALGIVLIGYIIVFRRIIMQTHFGALFLSLGFLAASAVIDVIVELLFGHIGQWMFFFEDGAKWLGIAFWCSYFLHTSYHLLVNTLGINRNAVQAEAPSSSG</sequence>
<reference evidence="3" key="1">
    <citation type="submission" date="2017-04" db="EMBL/GenBank/DDBJ databases">
        <title>Comparative genomics and description of representatives of a novel lineage of planctomycetes thriving in anoxic sediments.</title>
        <authorList>
            <person name="Spring S."/>
            <person name="Bunk B."/>
            <person name="Sproer C."/>
        </authorList>
    </citation>
    <scope>NUCLEOTIDE SEQUENCE [LARGE SCALE GENOMIC DNA]</scope>
    <source>
        <strain evidence="3">ST-PulAB-D4</strain>
    </source>
</reference>
<name>A0A1W6LN22_9BACT</name>
<evidence type="ECO:0000313" key="3">
    <source>
        <dbReference type="Proteomes" id="UP000193334"/>
    </source>
</evidence>
<gene>
    <name evidence="2" type="ORF">STSP1_01550</name>
</gene>
<feature type="transmembrane region" description="Helical" evidence="1">
    <location>
        <begin position="21"/>
        <end position="45"/>
    </location>
</feature>
<accession>A0A1W6LN22</accession>
<dbReference type="KEGG" id="pbp:STSP1_01550"/>
<dbReference type="Proteomes" id="UP000193334">
    <property type="component" value="Chromosome"/>
</dbReference>
<evidence type="ECO:0000256" key="1">
    <source>
        <dbReference type="SAM" id="Phobius"/>
    </source>
</evidence>
<feature type="transmembrane region" description="Helical" evidence="1">
    <location>
        <begin position="132"/>
        <end position="149"/>
    </location>
</feature>
<feature type="transmembrane region" description="Helical" evidence="1">
    <location>
        <begin position="161"/>
        <end position="186"/>
    </location>
</feature>
<keyword evidence="1" id="KW-1133">Transmembrane helix</keyword>
<keyword evidence="3" id="KW-1185">Reference proteome</keyword>
<feature type="transmembrane region" description="Helical" evidence="1">
    <location>
        <begin position="65"/>
        <end position="88"/>
    </location>
</feature>
<feature type="transmembrane region" description="Helical" evidence="1">
    <location>
        <begin position="95"/>
        <end position="112"/>
    </location>
</feature>
<dbReference type="AlphaFoldDB" id="A0A1W6LN22"/>
<evidence type="ECO:0000313" key="2">
    <source>
        <dbReference type="EMBL" id="ARN57154.1"/>
    </source>
</evidence>
<keyword evidence="1" id="KW-0472">Membrane</keyword>
<dbReference type="RefSeq" id="WP_085755824.1">
    <property type="nucleotide sequence ID" value="NZ_CP021023.1"/>
</dbReference>
<dbReference type="EMBL" id="CP021023">
    <property type="protein sequence ID" value="ARN57154.1"/>
    <property type="molecule type" value="Genomic_DNA"/>
</dbReference>
<organism evidence="2 3">
    <name type="scientific">Sedimentisphaera salicampi</name>
    <dbReference type="NCBI Taxonomy" id="1941349"/>
    <lineage>
        <taxon>Bacteria</taxon>
        <taxon>Pseudomonadati</taxon>
        <taxon>Planctomycetota</taxon>
        <taxon>Phycisphaerae</taxon>
        <taxon>Sedimentisphaerales</taxon>
        <taxon>Sedimentisphaeraceae</taxon>
        <taxon>Sedimentisphaera</taxon>
    </lineage>
</organism>
<proteinExistence type="predicted"/>